<evidence type="ECO:0000313" key="2">
    <source>
        <dbReference type="EMBL" id="KVI01159.1"/>
    </source>
</evidence>
<comment type="caution">
    <text evidence="2">The sequence shown here is derived from an EMBL/GenBank/DDBJ whole genome shotgun (WGS) entry which is preliminary data.</text>
</comment>
<dbReference type="CDD" id="cd04301">
    <property type="entry name" value="NAT_SF"/>
    <property type="match status" value="1"/>
</dbReference>
<feature type="domain" description="N-acetyltransferase" evidence="1">
    <location>
        <begin position="237"/>
        <end position="320"/>
    </location>
</feature>
<name>A0A103Y276_CYNCS</name>
<protein>
    <submittedName>
        <fullName evidence="2">Acyl-CoA N-acyltransferase</fullName>
    </submittedName>
</protein>
<dbReference type="PANTHER" id="PTHR47426">
    <property type="entry name" value="ACYL-COA N-ACYLTRANSFERASES (NAT) SUPERFAMILY PROTEIN"/>
    <property type="match status" value="1"/>
</dbReference>
<proteinExistence type="predicted"/>
<organism evidence="2 3">
    <name type="scientific">Cynara cardunculus var. scolymus</name>
    <name type="common">Globe artichoke</name>
    <name type="synonym">Cynara scolymus</name>
    <dbReference type="NCBI Taxonomy" id="59895"/>
    <lineage>
        <taxon>Eukaryota</taxon>
        <taxon>Viridiplantae</taxon>
        <taxon>Streptophyta</taxon>
        <taxon>Embryophyta</taxon>
        <taxon>Tracheophyta</taxon>
        <taxon>Spermatophyta</taxon>
        <taxon>Magnoliopsida</taxon>
        <taxon>eudicotyledons</taxon>
        <taxon>Gunneridae</taxon>
        <taxon>Pentapetalae</taxon>
        <taxon>asterids</taxon>
        <taxon>campanulids</taxon>
        <taxon>Asterales</taxon>
        <taxon>Asteraceae</taxon>
        <taxon>Carduoideae</taxon>
        <taxon>Cardueae</taxon>
        <taxon>Carduinae</taxon>
        <taxon>Cynara</taxon>
    </lineage>
</organism>
<gene>
    <name evidence="2" type="ORF">Ccrd_020580</name>
</gene>
<dbReference type="InterPro" id="IPR000182">
    <property type="entry name" value="GNAT_dom"/>
</dbReference>
<dbReference type="SUPFAM" id="SSF55729">
    <property type="entry name" value="Acyl-CoA N-acyltransferases (Nat)"/>
    <property type="match status" value="1"/>
</dbReference>
<dbReference type="EMBL" id="LEKV01003126">
    <property type="protein sequence ID" value="KVI01159.1"/>
    <property type="molecule type" value="Genomic_DNA"/>
</dbReference>
<dbReference type="Proteomes" id="UP000243975">
    <property type="component" value="Unassembled WGS sequence"/>
</dbReference>
<sequence length="320" mass="36443">MTTIGIHKPAFLMPACYGATNHQNYPRISTPKMITMSVSAISDFLCISKSSLANNKLLQINRIMSSGSSQGIKKEEISVQLQKNSGYQLQPTSQTHLQLDCLQQVDQIFVQDKKHEFGQFVAREAMLDEEYWASTAAWLRAETHWEDRKDDRFADSYKRKFTEQEFNALKRQCKTKPGQKSACIVTVKKEHGSERHTVLKSIVGTLDVSIRPFLHGETFPGEKVKAPIFYSTKRKEPKNQYGYIANLCVAKSARRQGIARNMLHFAIESAISDGAEQVYVYVNRNNIAAQELYQKIGFKVVDRASPQLSRDKTYLLCYRA</sequence>
<reference evidence="2 3" key="1">
    <citation type="journal article" date="2016" name="Sci. Rep.">
        <title>The genome sequence of the outbreeding globe artichoke constructed de novo incorporating a phase-aware low-pass sequencing strategy of F1 progeny.</title>
        <authorList>
            <person name="Scaglione D."/>
            <person name="Reyes-Chin-Wo S."/>
            <person name="Acquadro A."/>
            <person name="Froenicke L."/>
            <person name="Portis E."/>
            <person name="Beitel C."/>
            <person name="Tirone M."/>
            <person name="Mauro R."/>
            <person name="Lo Monaco A."/>
            <person name="Mauromicale G."/>
            <person name="Faccioli P."/>
            <person name="Cattivelli L."/>
            <person name="Rieseberg L."/>
            <person name="Michelmore R."/>
            <person name="Lanteri S."/>
        </authorList>
    </citation>
    <scope>NUCLEOTIDE SEQUENCE [LARGE SCALE GENOMIC DNA]</scope>
    <source>
        <strain evidence="2">2C</strain>
    </source>
</reference>
<dbReference type="AlphaFoldDB" id="A0A103Y276"/>
<accession>A0A103Y276</accession>
<keyword evidence="3" id="KW-1185">Reference proteome</keyword>
<dbReference type="PROSITE" id="PS51186">
    <property type="entry name" value="GNAT"/>
    <property type="match status" value="1"/>
</dbReference>
<dbReference type="OMA" id="FMAHEAV"/>
<dbReference type="Gramene" id="KVI01159">
    <property type="protein sequence ID" value="KVI01159"/>
    <property type="gene ID" value="Ccrd_020580"/>
</dbReference>
<evidence type="ECO:0000313" key="3">
    <source>
        <dbReference type="Proteomes" id="UP000243975"/>
    </source>
</evidence>
<dbReference type="Pfam" id="PF00583">
    <property type="entry name" value="Acetyltransf_1"/>
    <property type="match status" value="1"/>
</dbReference>
<evidence type="ECO:0000259" key="1">
    <source>
        <dbReference type="PROSITE" id="PS51186"/>
    </source>
</evidence>
<dbReference type="InterPro" id="IPR016181">
    <property type="entry name" value="Acyl_CoA_acyltransferase"/>
</dbReference>
<dbReference type="Gene3D" id="3.40.630.30">
    <property type="match status" value="1"/>
</dbReference>
<dbReference type="PANTHER" id="PTHR47426:SF3">
    <property type="entry name" value="GCN5-RELATED N-ACETYLTRANSFERASE 6, CHLOROPLASTIC"/>
    <property type="match status" value="1"/>
</dbReference>
<dbReference type="GO" id="GO:0008080">
    <property type="term" value="F:N-acetyltransferase activity"/>
    <property type="evidence" value="ECO:0007669"/>
    <property type="project" value="EnsemblPlants"/>
</dbReference>